<proteinExistence type="predicted"/>
<dbReference type="OrthoDB" id="7454467at2759"/>
<feature type="region of interest" description="Disordered" evidence="1">
    <location>
        <begin position="18"/>
        <end position="167"/>
    </location>
</feature>
<evidence type="ECO:0000313" key="3">
    <source>
        <dbReference type="Proteomes" id="UP000838878"/>
    </source>
</evidence>
<sequence length="167" mass="19441">MLPKRAMWDKIFFTTLNEGQANRSGSLNRFDPKYASFGPRAPRPRPPAPPPALATFSPDAPRHHPPAHPTHTPAHPTHPPADKYATVRPQRRTDPQPLSAAALEYRSLQRPRRQPNNQHRRRHEARDPRDTRDPREQRDPRDQRDARDQRDPRDTRDTRDLYAVTEL</sequence>
<feature type="compositionally biased region" description="Polar residues" evidence="1">
    <location>
        <begin position="18"/>
        <end position="27"/>
    </location>
</feature>
<gene>
    <name evidence="2" type="ORF">BINO364_LOCUS9004</name>
</gene>
<evidence type="ECO:0000256" key="1">
    <source>
        <dbReference type="SAM" id="MobiDB-lite"/>
    </source>
</evidence>
<protein>
    <submittedName>
        <fullName evidence="2">Uncharacterized protein</fullName>
    </submittedName>
</protein>
<dbReference type="AlphaFoldDB" id="A0A8J9YE29"/>
<name>A0A8J9YE29_9NEOP</name>
<accession>A0A8J9YE29</accession>
<keyword evidence="3" id="KW-1185">Reference proteome</keyword>
<feature type="compositionally biased region" description="Basic residues" evidence="1">
    <location>
        <begin position="109"/>
        <end position="123"/>
    </location>
</feature>
<dbReference type="EMBL" id="OV170223">
    <property type="protein sequence ID" value="CAH0723135.1"/>
    <property type="molecule type" value="Genomic_DNA"/>
</dbReference>
<feature type="non-terminal residue" evidence="2">
    <location>
        <position position="167"/>
    </location>
</feature>
<evidence type="ECO:0000313" key="2">
    <source>
        <dbReference type="EMBL" id="CAH0723135.1"/>
    </source>
</evidence>
<organism evidence="2 3">
    <name type="scientific">Brenthis ino</name>
    <name type="common">lesser marbled fritillary</name>
    <dbReference type="NCBI Taxonomy" id="405034"/>
    <lineage>
        <taxon>Eukaryota</taxon>
        <taxon>Metazoa</taxon>
        <taxon>Ecdysozoa</taxon>
        <taxon>Arthropoda</taxon>
        <taxon>Hexapoda</taxon>
        <taxon>Insecta</taxon>
        <taxon>Pterygota</taxon>
        <taxon>Neoptera</taxon>
        <taxon>Endopterygota</taxon>
        <taxon>Lepidoptera</taxon>
        <taxon>Glossata</taxon>
        <taxon>Ditrysia</taxon>
        <taxon>Papilionoidea</taxon>
        <taxon>Nymphalidae</taxon>
        <taxon>Heliconiinae</taxon>
        <taxon>Argynnini</taxon>
        <taxon>Brenthis</taxon>
    </lineage>
</organism>
<reference evidence="2" key="1">
    <citation type="submission" date="2021-12" db="EMBL/GenBank/DDBJ databases">
        <authorList>
            <person name="Martin H S."/>
        </authorList>
    </citation>
    <scope>NUCLEOTIDE SEQUENCE</scope>
</reference>
<feature type="compositionally biased region" description="Basic and acidic residues" evidence="1">
    <location>
        <begin position="124"/>
        <end position="160"/>
    </location>
</feature>
<dbReference type="Proteomes" id="UP000838878">
    <property type="component" value="Chromosome 3"/>
</dbReference>